<dbReference type="AlphaFoldDB" id="A0A7C8IYZ0"/>
<dbReference type="InterPro" id="IPR046797">
    <property type="entry name" value="PDDEXK_12"/>
</dbReference>
<keyword evidence="3" id="KW-1185">Reference proteome</keyword>
<proteinExistence type="predicted"/>
<dbReference type="Pfam" id="PF20516">
    <property type="entry name" value="PDDEXK_12"/>
    <property type="match status" value="1"/>
</dbReference>
<feature type="domain" description="PD-(D/E)XK nuclease-like" evidence="1">
    <location>
        <begin position="1"/>
        <end position="146"/>
    </location>
</feature>
<dbReference type="EMBL" id="WUBL01000005">
    <property type="protein sequence ID" value="KAF2972605.1"/>
    <property type="molecule type" value="Genomic_DNA"/>
</dbReference>
<dbReference type="InParanoid" id="A0A7C8IYZ0"/>
<evidence type="ECO:0000259" key="1">
    <source>
        <dbReference type="Pfam" id="PF20516"/>
    </source>
</evidence>
<evidence type="ECO:0000313" key="2">
    <source>
        <dbReference type="EMBL" id="KAF2972605.1"/>
    </source>
</evidence>
<gene>
    <name evidence="2" type="ORF">GQX73_g1037</name>
</gene>
<evidence type="ECO:0000313" key="3">
    <source>
        <dbReference type="Proteomes" id="UP000481858"/>
    </source>
</evidence>
<reference evidence="2 3" key="1">
    <citation type="submission" date="2019-12" db="EMBL/GenBank/DDBJ databases">
        <title>Draft genome sequence of the ascomycete Xylaria multiplex DSM 110363.</title>
        <authorList>
            <person name="Buettner E."/>
            <person name="Kellner H."/>
        </authorList>
    </citation>
    <scope>NUCLEOTIDE SEQUENCE [LARGE SCALE GENOMIC DNA]</scope>
    <source>
        <strain evidence="2 3">DSM 110363</strain>
    </source>
</reference>
<dbReference type="OrthoDB" id="4161186at2759"/>
<accession>A0A7C8IYZ0</accession>
<organism evidence="2 3">
    <name type="scientific">Xylaria multiplex</name>
    <dbReference type="NCBI Taxonomy" id="323545"/>
    <lineage>
        <taxon>Eukaryota</taxon>
        <taxon>Fungi</taxon>
        <taxon>Dikarya</taxon>
        <taxon>Ascomycota</taxon>
        <taxon>Pezizomycotina</taxon>
        <taxon>Sordariomycetes</taxon>
        <taxon>Xylariomycetidae</taxon>
        <taxon>Xylariales</taxon>
        <taxon>Xylariaceae</taxon>
        <taxon>Xylaria</taxon>
    </lineage>
</organism>
<dbReference type="Proteomes" id="UP000481858">
    <property type="component" value="Unassembled WGS sequence"/>
</dbReference>
<comment type="caution">
    <text evidence="2">The sequence shown here is derived from an EMBL/GenBank/DDBJ whole genome shotgun (WGS) entry which is preliminary data.</text>
</comment>
<name>A0A7C8IYZ0_9PEZI</name>
<protein>
    <recommendedName>
        <fullName evidence="1">PD-(D/E)XK nuclease-like domain-containing protein</fullName>
    </recommendedName>
</protein>
<sequence length="149" mass="17227">MVDYCIFVEPGPDEAAKIDELRERWGCINPTDYNPLRRRPIVLSAESRKSGEGFRNAQLQLSVWQAAQWNFLLDILAREYGETQVQAAIPFLPALIIQGHDWYFTASTRFNNETILWTKQPIGTTESILGIFQILHALRHIATWIRIKE</sequence>